<dbReference type="AlphaFoldDB" id="A0A170Z7J0"/>
<reference evidence="3" key="2">
    <citation type="journal article" date="2017" name="Genome Announc.">
        <title>Draft genome sequence of Paludibacter jiangxiensis NM7(T), a propionate-producing fermentative bacterium.</title>
        <authorList>
            <person name="Qiu Y.-L."/>
            <person name="Tourlousse D.M."/>
            <person name="Matsuura N."/>
            <person name="Ohashi A."/>
            <person name="Sekiguchi Y."/>
        </authorList>
    </citation>
    <scope>NUCLEOTIDE SEQUENCE [LARGE SCALE GENOMIC DNA]</scope>
    <source>
        <strain evidence="3">NM7</strain>
    </source>
</reference>
<feature type="domain" description="HD" evidence="1">
    <location>
        <begin position="55"/>
        <end position="167"/>
    </location>
</feature>
<proteinExistence type="predicted"/>
<sequence length="408" mass="47279">MRNKRKIINDPVFGFINIPTEFLYDLIQHPYLQRLSRIKQLGMSSFVYPGTQHTRFQHSLGAMYLMGEAIAQLRQLGYEINKEDCEGALAAILLHDIGHAPFSHVLENSLVSDISHEEISLLMMQQINKEENGKLDNALKIFHGTHPHVFLHQLVSGQLDVDRLDYLRRDSFFSGVTEGTIGSDRIIKMMDLYKGRLVVQEKGIYSIEKFLMARRLMYWQVYLHKTSIAAEKLMIYALTRAKELAMEGQELFASPSLHFFLYNSISKKDFYQRPEVLENYALLDDSDILSAMKVWMNHSDVVLSTLSNGFINRRLFKVKVLQQPLSRQECSELNAQYQQHFGISEHDANYFWAVEEVANEAYSPNEAGIQIKYNNGDVKDITEASDMFNLQVLSKEVKKYYLCYWPVY</sequence>
<evidence type="ECO:0000259" key="1">
    <source>
        <dbReference type="PROSITE" id="PS51831"/>
    </source>
</evidence>
<dbReference type="Gene3D" id="1.10.3210.10">
    <property type="entry name" value="Hypothetical protein af1432"/>
    <property type="match status" value="1"/>
</dbReference>
<dbReference type="InterPro" id="IPR050135">
    <property type="entry name" value="dGTPase-like"/>
</dbReference>
<reference evidence="3" key="1">
    <citation type="submission" date="2016-04" db="EMBL/GenBank/DDBJ databases">
        <title>Draft genome sequence of Paludibacter jiangxiensis strain NM7.</title>
        <authorList>
            <person name="Qiu Y."/>
            <person name="Matsuura N."/>
            <person name="Ohashi A."/>
            <person name="Tourlousse M.D."/>
            <person name="Sekiguchi Y."/>
        </authorList>
    </citation>
    <scope>NUCLEOTIDE SEQUENCE [LARGE SCALE GENOMIC DNA]</scope>
    <source>
        <strain evidence="3">NM7</strain>
    </source>
</reference>
<evidence type="ECO:0000313" key="3">
    <source>
        <dbReference type="Proteomes" id="UP000076586"/>
    </source>
</evidence>
<protein>
    <recommendedName>
        <fullName evidence="1">HD domain-containing protein</fullName>
    </recommendedName>
</protein>
<dbReference type="EMBL" id="BDCR01000001">
    <property type="protein sequence ID" value="GAT62399.1"/>
    <property type="molecule type" value="Genomic_DNA"/>
</dbReference>
<organism evidence="2 3">
    <name type="scientific">Paludibacter jiangxiensis</name>
    <dbReference type="NCBI Taxonomy" id="681398"/>
    <lineage>
        <taxon>Bacteria</taxon>
        <taxon>Pseudomonadati</taxon>
        <taxon>Bacteroidota</taxon>
        <taxon>Bacteroidia</taxon>
        <taxon>Bacteroidales</taxon>
        <taxon>Paludibacteraceae</taxon>
        <taxon>Paludibacter</taxon>
    </lineage>
</organism>
<accession>A0A170Z7J0</accession>
<dbReference type="GO" id="GO:0006203">
    <property type="term" value="P:dGTP catabolic process"/>
    <property type="evidence" value="ECO:0007669"/>
    <property type="project" value="TreeGrafter"/>
</dbReference>
<dbReference type="CDD" id="cd00077">
    <property type="entry name" value="HDc"/>
    <property type="match status" value="1"/>
</dbReference>
<dbReference type="PANTHER" id="PTHR11373">
    <property type="entry name" value="DEOXYNUCLEOSIDE TRIPHOSPHATE TRIPHOSPHOHYDROLASE"/>
    <property type="match status" value="1"/>
</dbReference>
<dbReference type="PROSITE" id="PS51831">
    <property type="entry name" value="HD"/>
    <property type="match status" value="1"/>
</dbReference>
<dbReference type="STRING" id="681398.PJIAN_1992"/>
<evidence type="ECO:0000313" key="2">
    <source>
        <dbReference type="EMBL" id="GAT62399.1"/>
    </source>
</evidence>
<keyword evidence="3" id="KW-1185">Reference proteome</keyword>
<dbReference type="GO" id="GO:0008832">
    <property type="term" value="F:dGTPase activity"/>
    <property type="evidence" value="ECO:0007669"/>
    <property type="project" value="TreeGrafter"/>
</dbReference>
<dbReference type="PANTHER" id="PTHR11373:SF4">
    <property type="entry name" value="DEOXYNUCLEOSIDE TRIPHOSPHATE TRIPHOSPHOHYDROLASE SAMHD1"/>
    <property type="match status" value="1"/>
</dbReference>
<dbReference type="SMART" id="SM00471">
    <property type="entry name" value="HDc"/>
    <property type="match status" value="1"/>
</dbReference>
<dbReference type="RefSeq" id="WP_068702545.1">
    <property type="nucleotide sequence ID" value="NZ_BDCR01000001.1"/>
</dbReference>
<comment type="caution">
    <text evidence="2">The sequence shown here is derived from an EMBL/GenBank/DDBJ whole genome shotgun (WGS) entry which is preliminary data.</text>
</comment>
<dbReference type="Pfam" id="PF01966">
    <property type="entry name" value="HD"/>
    <property type="match status" value="1"/>
</dbReference>
<gene>
    <name evidence="2" type="ORF">PJIAN_1992</name>
</gene>
<dbReference type="Proteomes" id="UP000076586">
    <property type="component" value="Unassembled WGS sequence"/>
</dbReference>
<dbReference type="OrthoDB" id="9803619at2"/>
<dbReference type="InterPro" id="IPR006674">
    <property type="entry name" value="HD_domain"/>
</dbReference>
<name>A0A170Z7J0_9BACT</name>
<dbReference type="SUPFAM" id="SSF109604">
    <property type="entry name" value="HD-domain/PDEase-like"/>
    <property type="match status" value="1"/>
</dbReference>
<dbReference type="InterPro" id="IPR045509">
    <property type="entry name" value="HD_assoc_2"/>
</dbReference>
<dbReference type="Pfam" id="PF19276">
    <property type="entry name" value="HD_assoc_2"/>
    <property type="match status" value="1"/>
</dbReference>
<dbReference type="InterPro" id="IPR003607">
    <property type="entry name" value="HD/PDEase_dom"/>
</dbReference>